<feature type="region of interest" description="Disordered" evidence="5">
    <location>
        <begin position="336"/>
        <end position="355"/>
    </location>
</feature>
<evidence type="ECO:0000256" key="4">
    <source>
        <dbReference type="ARBA" id="ARBA00023172"/>
    </source>
</evidence>
<evidence type="ECO:0000256" key="5">
    <source>
        <dbReference type="SAM" id="MobiDB-lite"/>
    </source>
</evidence>
<feature type="domain" description="Tyr recombinase" evidence="6">
    <location>
        <begin position="244"/>
        <end position="448"/>
    </location>
</feature>
<evidence type="ECO:0000313" key="8">
    <source>
        <dbReference type="Proteomes" id="UP000515291"/>
    </source>
</evidence>
<dbReference type="Gene3D" id="1.10.443.10">
    <property type="entry name" value="Intergrase catalytic core"/>
    <property type="match status" value="1"/>
</dbReference>
<evidence type="ECO:0000256" key="1">
    <source>
        <dbReference type="ARBA" id="ARBA00008857"/>
    </source>
</evidence>
<keyword evidence="4" id="KW-0233">DNA recombination</keyword>
<dbReference type="InterPro" id="IPR050090">
    <property type="entry name" value="Tyrosine_recombinase_XerCD"/>
</dbReference>
<dbReference type="EMBL" id="CP050292">
    <property type="protein sequence ID" value="QND74166.1"/>
    <property type="molecule type" value="Genomic_DNA"/>
</dbReference>
<dbReference type="SUPFAM" id="SSF56349">
    <property type="entry name" value="DNA breaking-rejoining enzymes"/>
    <property type="match status" value="1"/>
</dbReference>
<organism evidence="7 8">
    <name type="scientific">Tardiphaga robiniae</name>
    <dbReference type="NCBI Taxonomy" id="943830"/>
    <lineage>
        <taxon>Bacteria</taxon>
        <taxon>Pseudomonadati</taxon>
        <taxon>Pseudomonadota</taxon>
        <taxon>Alphaproteobacteria</taxon>
        <taxon>Hyphomicrobiales</taxon>
        <taxon>Nitrobacteraceae</taxon>
        <taxon>Tardiphaga</taxon>
    </lineage>
</organism>
<gene>
    <name evidence="7" type="ORF">HB776_25430</name>
</gene>
<dbReference type="GO" id="GO:0006310">
    <property type="term" value="P:DNA recombination"/>
    <property type="evidence" value="ECO:0007669"/>
    <property type="project" value="UniProtKB-KW"/>
</dbReference>
<keyword evidence="3" id="KW-0238">DNA-binding</keyword>
<dbReference type="AlphaFoldDB" id="A0A7G6U584"/>
<sequence>MKKPKLGPYLEWHGNQIRVVVRVPPKLKSQFGSKLREVLVTRNPLDADSEKVQVVRRLKAKLKGQKSAEVQQPLIEEAMRWRLAAQREAIANNLTDDQTTVAEALSDTVDRIARLHGPAEARQFAAVASGVATPFRALLDVWFEEGNFTIGYQEDVRRVLGRLEAWCASTATVQSVEAIKVAIAGRFVHENYIRPKANHTTANKDLSCLRSYWEWLGLRYGMTPNPWHRQTVKAPNKRHDVEEGQKRPFTDAEVRTLLRGIKTKRDWQFSLMSALSGLRIDEIGSLRVKDCQDGKITVAKSKTPSGKRTIPAHPALATLIAERTTGKSPNAYFFDDLPEQKPGSKRGRSAPVTQSFSRERVRLGVDERASEDQRQSNVDFHSWRRWFIRQARVALDNGAVGYSAWTIPDVVGHKVEGGKLDGVELPLGLTIGRYAGKASWEAMTACVNAVTLPEGVPHFRVDFDKASMGRRRRRTNAPLQVAAE</sequence>
<dbReference type="PANTHER" id="PTHR30349:SF41">
    <property type="entry name" value="INTEGRASE_RECOMBINASE PROTEIN MJ0367-RELATED"/>
    <property type="match status" value="1"/>
</dbReference>
<dbReference type="RefSeq" id="WP_184512745.1">
    <property type="nucleotide sequence ID" value="NZ_CP050292.1"/>
</dbReference>
<evidence type="ECO:0000256" key="3">
    <source>
        <dbReference type="ARBA" id="ARBA00023125"/>
    </source>
</evidence>
<reference evidence="8" key="1">
    <citation type="journal article" date="2020" name="Mol. Plant Microbe">
        <title>Rhizobial microsymbionts of the narrowly endemic Oxytropis species growing in Kamchatka are characterized by significant genetic diversity and possess a set of genes that are associated with T3SS and T6SS secretion systems and can affect the development of symbiosis.</title>
        <authorList>
            <person name="Safronova V."/>
            <person name="Guro P."/>
            <person name="Sazanova A."/>
            <person name="Kuznetsova I."/>
            <person name="Belimov A."/>
            <person name="Yakubov V."/>
            <person name="Chirak E."/>
            <person name="Afonin A."/>
            <person name="Gogolev Y."/>
            <person name="Andronov E."/>
            <person name="Tikhonovich I."/>
        </authorList>
    </citation>
    <scope>NUCLEOTIDE SEQUENCE [LARGE SCALE GENOMIC DNA]</scope>
    <source>
        <strain evidence="8">581</strain>
    </source>
</reference>
<name>A0A7G6U584_9BRAD</name>
<comment type="similarity">
    <text evidence="1">Belongs to the 'phage' integrase family.</text>
</comment>
<dbReference type="InterPro" id="IPR013762">
    <property type="entry name" value="Integrase-like_cat_sf"/>
</dbReference>
<evidence type="ECO:0000259" key="6">
    <source>
        <dbReference type="PROSITE" id="PS51898"/>
    </source>
</evidence>
<evidence type="ECO:0000313" key="7">
    <source>
        <dbReference type="EMBL" id="QND74166.1"/>
    </source>
</evidence>
<protein>
    <recommendedName>
        <fullName evidence="6">Tyr recombinase domain-containing protein</fullName>
    </recommendedName>
</protein>
<proteinExistence type="inferred from homology"/>
<dbReference type="KEGG" id="trb:HB776_25430"/>
<accession>A0A7G6U584</accession>
<dbReference type="InterPro" id="IPR002104">
    <property type="entry name" value="Integrase_catalytic"/>
</dbReference>
<evidence type="ECO:0000256" key="2">
    <source>
        <dbReference type="ARBA" id="ARBA00022908"/>
    </source>
</evidence>
<dbReference type="InterPro" id="IPR011010">
    <property type="entry name" value="DNA_brk_join_enz"/>
</dbReference>
<dbReference type="Proteomes" id="UP000515291">
    <property type="component" value="Chromosome"/>
</dbReference>
<dbReference type="GO" id="GO:0003677">
    <property type="term" value="F:DNA binding"/>
    <property type="evidence" value="ECO:0007669"/>
    <property type="project" value="UniProtKB-KW"/>
</dbReference>
<dbReference type="PROSITE" id="PS51898">
    <property type="entry name" value="TYR_RECOMBINASE"/>
    <property type="match status" value="1"/>
</dbReference>
<keyword evidence="2" id="KW-0229">DNA integration</keyword>
<dbReference type="PANTHER" id="PTHR30349">
    <property type="entry name" value="PHAGE INTEGRASE-RELATED"/>
    <property type="match status" value="1"/>
</dbReference>
<dbReference type="GO" id="GO:0015074">
    <property type="term" value="P:DNA integration"/>
    <property type="evidence" value="ECO:0007669"/>
    <property type="project" value="UniProtKB-KW"/>
</dbReference>